<dbReference type="OrthoDB" id="9813892at2"/>
<feature type="domain" description="Photosynthesis system II assembly factor Ycf48/Hcf136-like" evidence="4">
    <location>
        <begin position="177"/>
        <end position="258"/>
    </location>
</feature>
<evidence type="ECO:0000313" key="5">
    <source>
        <dbReference type="EMBL" id="AGH45259.1"/>
    </source>
</evidence>
<evidence type="ECO:0000313" key="6">
    <source>
        <dbReference type="Proteomes" id="UP000011864"/>
    </source>
</evidence>
<dbReference type="AlphaFoldDB" id="K7AB45"/>
<dbReference type="GO" id="GO:0015979">
    <property type="term" value="P:photosynthesis"/>
    <property type="evidence" value="ECO:0007669"/>
    <property type="project" value="UniProtKB-KW"/>
</dbReference>
<keyword evidence="1" id="KW-0602">Photosynthesis</keyword>
<dbReference type="PANTHER" id="PTHR47199:SF2">
    <property type="entry name" value="PHOTOSYSTEM II STABILITY_ASSEMBLY FACTOR HCF136, CHLOROPLASTIC"/>
    <property type="match status" value="1"/>
</dbReference>
<dbReference type="Gene3D" id="2.130.10.10">
    <property type="entry name" value="YVTN repeat-like/Quinoprotein amine dehydrogenase"/>
    <property type="match status" value="1"/>
</dbReference>
<dbReference type="InterPro" id="IPR028203">
    <property type="entry name" value="PSII_CF48-like_dom"/>
</dbReference>
<dbReference type="CDD" id="cd15482">
    <property type="entry name" value="Sialidase_non-viral"/>
    <property type="match status" value="1"/>
</dbReference>
<name>K7AB45_9ALTE</name>
<reference evidence="5 6" key="1">
    <citation type="journal article" date="2013" name="Genome Announc.">
        <title>Complete Genome Sequence of Glaciecola psychrophila Strain 170T.</title>
        <authorList>
            <person name="Yin J."/>
            <person name="Chen J."/>
            <person name="Liu G."/>
            <person name="Yu Y."/>
            <person name="Song L."/>
            <person name="Wang X."/>
            <person name="Qu X."/>
        </authorList>
    </citation>
    <scope>NUCLEOTIDE SEQUENCE [LARGE SCALE GENOMIC DNA]</scope>
    <source>
        <strain evidence="5 6">170</strain>
    </source>
</reference>
<dbReference type="Proteomes" id="UP000011864">
    <property type="component" value="Chromosome"/>
</dbReference>
<dbReference type="RefSeq" id="WP_007641658.1">
    <property type="nucleotide sequence ID" value="NC_020514.1"/>
</dbReference>
<evidence type="ECO:0000259" key="4">
    <source>
        <dbReference type="Pfam" id="PF14870"/>
    </source>
</evidence>
<keyword evidence="3" id="KW-0175">Coiled coil</keyword>
<feature type="coiled-coil region" evidence="3">
    <location>
        <begin position="133"/>
        <end position="169"/>
    </location>
</feature>
<keyword evidence="2" id="KW-0604">Photosystem II</keyword>
<dbReference type="SUPFAM" id="SSF50939">
    <property type="entry name" value="Sialidases"/>
    <property type="match status" value="1"/>
</dbReference>
<evidence type="ECO:0000256" key="2">
    <source>
        <dbReference type="ARBA" id="ARBA00023276"/>
    </source>
</evidence>
<dbReference type="HOGENOM" id="CLU_063224_1_0_6"/>
<dbReference type="EMBL" id="CP003837">
    <property type="protein sequence ID" value="AGH45259.1"/>
    <property type="molecule type" value="Genomic_DNA"/>
</dbReference>
<dbReference type="InterPro" id="IPR036278">
    <property type="entry name" value="Sialidase_sf"/>
</dbReference>
<gene>
    <name evidence="5" type="ORF">C427_3150</name>
</gene>
<keyword evidence="6" id="KW-1185">Reference proteome</keyword>
<dbReference type="InterPro" id="IPR015943">
    <property type="entry name" value="WD40/YVTN_repeat-like_dom_sf"/>
</dbReference>
<dbReference type="PATRIC" id="fig|1129794.4.peg.3134"/>
<dbReference type="KEGG" id="gps:C427_3150"/>
<organism evidence="5 6">
    <name type="scientific">Paraglaciecola psychrophila 170</name>
    <dbReference type="NCBI Taxonomy" id="1129794"/>
    <lineage>
        <taxon>Bacteria</taxon>
        <taxon>Pseudomonadati</taxon>
        <taxon>Pseudomonadota</taxon>
        <taxon>Gammaproteobacteria</taxon>
        <taxon>Alteromonadales</taxon>
        <taxon>Alteromonadaceae</taxon>
        <taxon>Paraglaciecola</taxon>
    </lineage>
</organism>
<sequence>MRKLNILLGILLSGIGTTVFAQGQFDLLQIPARTSGIANTSIITNITKQQDKILAVGERGHILMWSDMDNWQQQSVPVSLTLTDSTTLKDGTRFAVGHDSIILKSAPQSNSWTKVFDGNELTKLKIIYIGKKIVAFQQRLEELTDEDEIAELEFNIEDLEFNLEDAQIELKDGPNKPLLSITASDNNHLFAVGAYGTMLTSDDLGSSWRLIDGQIKNPNQYHLNSIITADNGSVYIVGENGIGFSSDNNGRTWQTMDMPYDGSLFGIASKKDSLVAFGLQGNFMVSNDNGASWEASNIGSSASLLGGVIADDMTVSLVGHAGIIVRFNVNDISNMSLNRHPSSAVFSSVLIRDNSLVLAGQFGMTTWLVK</sequence>
<protein>
    <recommendedName>
        <fullName evidence="4">Photosynthesis system II assembly factor Ycf48/Hcf136-like domain-containing protein</fullName>
    </recommendedName>
</protein>
<evidence type="ECO:0000256" key="3">
    <source>
        <dbReference type="SAM" id="Coils"/>
    </source>
</evidence>
<dbReference type="GO" id="GO:0009523">
    <property type="term" value="C:photosystem II"/>
    <property type="evidence" value="ECO:0007669"/>
    <property type="project" value="UniProtKB-KW"/>
</dbReference>
<evidence type="ECO:0000256" key="1">
    <source>
        <dbReference type="ARBA" id="ARBA00022531"/>
    </source>
</evidence>
<dbReference type="STRING" id="1129794.C427_3150"/>
<accession>K7AB45</accession>
<proteinExistence type="predicted"/>
<dbReference type="Pfam" id="PF14870">
    <property type="entry name" value="PSII_BNR"/>
    <property type="match status" value="1"/>
</dbReference>
<dbReference type="eggNOG" id="COG4447">
    <property type="taxonomic scope" value="Bacteria"/>
</dbReference>
<dbReference type="PANTHER" id="PTHR47199">
    <property type="entry name" value="PHOTOSYSTEM II STABILITY/ASSEMBLY FACTOR HCF136, CHLOROPLASTIC"/>
    <property type="match status" value="1"/>
</dbReference>